<organism evidence="5 6">
    <name type="scientific">Variovorax defluvii</name>
    <dbReference type="NCBI Taxonomy" id="913761"/>
    <lineage>
        <taxon>Bacteria</taxon>
        <taxon>Pseudomonadati</taxon>
        <taxon>Pseudomonadota</taxon>
        <taxon>Betaproteobacteria</taxon>
        <taxon>Burkholderiales</taxon>
        <taxon>Comamonadaceae</taxon>
        <taxon>Variovorax</taxon>
    </lineage>
</organism>
<dbReference type="Proteomes" id="UP001500975">
    <property type="component" value="Unassembled WGS sequence"/>
</dbReference>
<keyword evidence="3" id="KW-0106">Calcium</keyword>
<dbReference type="PRINTS" id="PR00313">
    <property type="entry name" value="CABNDNGRPT"/>
</dbReference>
<dbReference type="InterPro" id="IPR010566">
    <property type="entry name" value="Haemolys_ca-bd"/>
</dbReference>
<dbReference type="Pfam" id="PF06594">
    <property type="entry name" value="HCBP_related"/>
    <property type="match status" value="1"/>
</dbReference>
<evidence type="ECO:0000256" key="3">
    <source>
        <dbReference type="ARBA" id="ARBA00022837"/>
    </source>
</evidence>
<dbReference type="Pfam" id="PF00353">
    <property type="entry name" value="HemolysinCabind"/>
    <property type="match status" value="2"/>
</dbReference>
<keyword evidence="6" id="KW-1185">Reference proteome</keyword>
<proteinExistence type="predicted"/>
<feature type="domain" description="Haemolysin-type calcium binding-related" evidence="4">
    <location>
        <begin position="328"/>
        <end position="367"/>
    </location>
</feature>
<dbReference type="InterPro" id="IPR018511">
    <property type="entry name" value="Hemolysin-typ_Ca-bd_CS"/>
</dbReference>
<evidence type="ECO:0000256" key="2">
    <source>
        <dbReference type="ARBA" id="ARBA00022525"/>
    </source>
</evidence>
<dbReference type="SUPFAM" id="SSF51120">
    <property type="entry name" value="beta-Roll"/>
    <property type="match status" value="2"/>
</dbReference>
<dbReference type="PANTHER" id="PTHR38340">
    <property type="entry name" value="S-LAYER PROTEIN"/>
    <property type="match status" value="1"/>
</dbReference>
<evidence type="ECO:0000259" key="4">
    <source>
        <dbReference type="Pfam" id="PF06594"/>
    </source>
</evidence>
<dbReference type="InterPro" id="IPR001343">
    <property type="entry name" value="Hemolysn_Ca-bd"/>
</dbReference>
<comment type="subcellular location">
    <subcellularLocation>
        <location evidence="1">Secreted</location>
    </subcellularLocation>
</comment>
<evidence type="ECO:0000313" key="6">
    <source>
        <dbReference type="Proteomes" id="UP001500975"/>
    </source>
</evidence>
<keyword evidence="2" id="KW-0964">Secreted</keyword>
<dbReference type="PANTHER" id="PTHR38340:SF1">
    <property type="entry name" value="S-LAYER PROTEIN"/>
    <property type="match status" value="1"/>
</dbReference>
<evidence type="ECO:0000313" key="5">
    <source>
        <dbReference type="EMBL" id="GAA4340253.1"/>
    </source>
</evidence>
<comment type="caution">
    <text evidence="5">The sequence shown here is derived from an EMBL/GenBank/DDBJ whole genome shotgun (WGS) entry which is preliminary data.</text>
</comment>
<dbReference type="InterPro" id="IPR050557">
    <property type="entry name" value="RTX_toxin/Mannuronan_C5-epim"/>
</dbReference>
<accession>A0ABP8HK10</accession>
<gene>
    <name evidence="5" type="ORF">GCM10023165_20100</name>
</gene>
<sequence>MVGGAGADSYVIGADSGRDTILDADDQGTIELAGRSLTGAGELVSTTAATRPYTVWFDDSNAVQPIRYSLNTLTEKLTITGAGSTVVVKDFQSGDLGIATVNYLYAASAVTVSLAATGAQATGGSGLDTLRNIENLAGSRHDDTLTGNALANVLHGGQGHDTLIGGAGKDTLIGGAGVDLLQGGQDNDVYYVDDSADVVTELPGEGTDLVQSAVSYTLPDNVENLTLTGTQRIDATGNALNNLLTGNAADNILSGGAGHDRLSGGAGNDTLIGGAGKDTYLFGRGSGRDTIVIDATWRDTGTDTATDVVQFDKDVALEQLLFDLVEDNLEIRIVGTDDRLTIQDWTWNGVFPVDEFRTGDGHVLSGSQVHDLVDVSASLPPAPMWPSMVASGDQAGLVAANMGALI</sequence>
<dbReference type="InterPro" id="IPR011049">
    <property type="entry name" value="Serralysin-like_metalloprot_C"/>
</dbReference>
<reference evidence="6" key="1">
    <citation type="journal article" date="2019" name="Int. J. Syst. Evol. Microbiol.">
        <title>The Global Catalogue of Microorganisms (GCM) 10K type strain sequencing project: providing services to taxonomists for standard genome sequencing and annotation.</title>
        <authorList>
            <consortium name="The Broad Institute Genomics Platform"/>
            <consortium name="The Broad Institute Genome Sequencing Center for Infectious Disease"/>
            <person name="Wu L."/>
            <person name="Ma J."/>
        </authorList>
    </citation>
    <scope>NUCLEOTIDE SEQUENCE [LARGE SCALE GENOMIC DNA]</scope>
    <source>
        <strain evidence="6">JCM 17804</strain>
    </source>
</reference>
<dbReference type="Gene3D" id="2.150.10.10">
    <property type="entry name" value="Serralysin-like metalloprotease, C-terminal"/>
    <property type="match status" value="1"/>
</dbReference>
<dbReference type="EMBL" id="BAABGJ010000016">
    <property type="protein sequence ID" value="GAA4340253.1"/>
    <property type="molecule type" value="Genomic_DNA"/>
</dbReference>
<evidence type="ECO:0000256" key="1">
    <source>
        <dbReference type="ARBA" id="ARBA00004613"/>
    </source>
</evidence>
<dbReference type="RefSeq" id="WP_345537605.1">
    <property type="nucleotide sequence ID" value="NZ_BAABGJ010000016.1"/>
</dbReference>
<protein>
    <recommendedName>
        <fullName evidence="4">Haemolysin-type calcium binding-related domain-containing protein</fullName>
    </recommendedName>
</protein>
<name>A0ABP8HK10_9BURK</name>
<dbReference type="PROSITE" id="PS00330">
    <property type="entry name" value="HEMOLYSIN_CALCIUM"/>
    <property type="match status" value="1"/>
</dbReference>